<evidence type="ECO:0000256" key="2">
    <source>
        <dbReference type="ARBA" id="ARBA00022747"/>
    </source>
</evidence>
<dbReference type="InterPro" id="IPR019045">
    <property type="entry name" value="Restrct_endonuc_II_HinfI"/>
</dbReference>
<organism evidence="7 8">
    <name type="scientific">Metamycoplasma phocicerebrale</name>
    <dbReference type="NCBI Taxonomy" id="142649"/>
    <lineage>
        <taxon>Bacteria</taxon>
        <taxon>Bacillati</taxon>
        <taxon>Mycoplasmatota</taxon>
        <taxon>Mycoplasmoidales</taxon>
        <taxon>Metamycoplasmataceae</taxon>
        <taxon>Metamycoplasma</taxon>
    </lineage>
</organism>
<dbReference type="InterPro" id="IPR054784">
    <property type="entry name" value="HpyAIV-type_restriction_enz"/>
</dbReference>
<dbReference type="Pfam" id="PF09520">
    <property type="entry name" value="RE_TdeIII"/>
    <property type="match status" value="1"/>
</dbReference>
<evidence type="ECO:0000256" key="1">
    <source>
        <dbReference type="ARBA" id="ARBA00022722"/>
    </source>
</evidence>
<dbReference type="Proteomes" id="UP000256585">
    <property type="component" value="Chromosome"/>
</dbReference>
<evidence type="ECO:0000313" key="7">
    <source>
        <dbReference type="EMBL" id="AZZ65727.1"/>
    </source>
</evidence>
<protein>
    <recommendedName>
        <fullName evidence="6">type II site-specific deoxyribonuclease</fullName>
        <ecNumber evidence="6">3.1.21.4</ecNumber>
    </recommendedName>
</protein>
<evidence type="ECO:0000256" key="5">
    <source>
        <dbReference type="ARBA" id="ARBA00093760"/>
    </source>
</evidence>
<evidence type="ECO:0000256" key="4">
    <source>
        <dbReference type="ARBA" id="ARBA00022801"/>
    </source>
</evidence>
<dbReference type="EMBL" id="CP033058">
    <property type="protein sequence ID" value="AZZ65727.1"/>
    <property type="molecule type" value="Genomic_DNA"/>
</dbReference>
<dbReference type="NCBIfam" id="NF045832">
    <property type="entry name" value="restrict_HpyAIV"/>
    <property type="match status" value="1"/>
</dbReference>
<reference evidence="7" key="1">
    <citation type="submission" date="2019-03" db="EMBL/GenBank/DDBJ databases">
        <title>Draft Sequence and Annotation of the Mycoplasma phocicerebrale Strain 1049T Genome.</title>
        <authorList>
            <person name="Frasca S.Jr."/>
            <person name="Kutish G.F."/>
            <person name="Castellanos Gell J."/>
            <person name="Michaels D.L."/>
            <person name="Brown D.R."/>
        </authorList>
    </citation>
    <scope>NUCLEOTIDE SEQUENCE</scope>
    <source>
        <strain evidence="7">1049</strain>
    </source>
</reference>
<dbReference type="GO" id="GO:0004519">
    <property type="term" value="F:endonuclease activity"/>
    <property type="evidence" value="ECO:0007669"/>
    <property type="project" value="UniProtKB-KW"/>
</dbReference>
<dbReference type="RefSeq" id="WP_116171450.1">
    <property type="nucleotide sequence ID" value="NZ_CP033058.2"/>
</dbReference>
<keyword evidence="2" id="KW-0680">Restriction system</keyword>
<gene>
    <name evidence="7" type="ORF">DMC14_002975</name>
</gene>
<keyword evidence="1" id="KW-0540">Nuclease</keyword>
<proteinExistence type="predicted"/>
<sequence>MILKYEEFCDLIIHFIDEGQDFYLNLLKKMIDNPSRFLGHFRLTTLNEKIIQNVSQSKEIKFGAFIESIVSKYIEKIGGKILKQHLGKNEKQEDFWVDNLFLFNDELFLLEMKIRDDHDSSKKRGQYSNFRGKVELAKKNYNNLKINAIMWFVDPLLIKNKKYYLSKMTEEKNENCSFYLFYGKEIFVEIFNNEEPWNELVSYIEKYKNDTRVKNLKIFDINNNEEIYNAMIKLPNKYWNKLISNDQKYIILRKSLFKDDNLLKKVQKLRT</sequence>
<dbReference type="KEGG" id="mphc:DMC14_002975"/>
<keyword evidence="8" id="KW-1185">Reference proteome</keyword>
<evidence type="ECO:0000256" key="6">
    <source>
        <dbReference type="ARBA" id="ARBA00093790"/>
    </source>
</evidence>
<keyword evidence="3 7" id="KW-0255">Endonuclease</keyword>
<evidence type="ECO:0000313" key="8">
    <source>
        <dbReference type="Proteomes" id="UP000256585"/>
    </source>
</evidence>
<accession>A0A3Q9VBW3</accession>
<dbReference type="AlphaFoldDB" id="A0A3Q9VBW3"/>
<keyword evidence="4" id="KW-0378">Hydrolase</keyword>
<dbReference type="OrthoDB" id="397760at2"/>
<comment type="catalytic activity">
    <reaction evidence="5">
        <text>Endonucleolytic cleavage of DNA to give specific double-stranded fragments with terminal 5'-phosphates.</text>
        <dbReference type="EC" id="3.1.21.4"/>
    </reaction>
</comment>
<name>A0A3Q9VBW3_9BACT</name>
<evidence type="ECO:0000256" key="3">
    <source>
        <dbReference type="ARBA" id="ARBA00022759"/>
    </source>
</evidence>
<dbReference type="EC" id="3.1.21.4" evidence="6"/>
<dbReference type="REBASE" id="296651">
    <property type="entry name" value="Mph149ORF2970P"/>
</dbReference>